<dbReference type="InterPro" id="IPR023365">
    <property type="entry name" value="Sortase_dom-sf"/>
</dbReference>
<dbReference type="GO" id="GO:0016787">
    <property type="term" value="F:hydrolase activity"/>
    <property type="evidence" value="ECO:0007669"/>
    <property type="project" value="UniProtKB-KW"/>
</dbReference>
<dbReference type="Pfam" id="PF04203">
    <property type="entry name" value="Sortase"/>
    <property type="match status" value="1"/>
</dbReference>
<dbReference type="SUPFAM" id="SSF63817">
    <property type="entry name" value="Sortase"/>
    <property type="match status" value="1"/>
</dbReference>
<organism evidence="3 4">
    <name type="scientific">Streptomyces genisteinicus</name>
    <dbReference type="NCBI Taxonomy" id="2768068"/>
    <lineage>
        <taxon>Bacteria</taxon>
        <taxon>Bacillati</taxon>
        <taxon>Actinomycetota</taxon>
        <taxon>Actinomycetes</taxon>
        <taxon>Kitasatosporales</taxon>
        <taxon>Streptomycetaceae</taxon>
        <taxon>Streptomyces</taxon>
    </lineage>
</organism>
<keyword evidence="1" id="KW-0378">Hydrolase</keyword>
<dbReference type="CDD" id="cd05829">
    <property type="entry name" value="Sortase_F"/>
    <property type="match status" value="1"/>
</dbReference>
<protein>
    <submittedName>
        <fullName evidence="3">Class F sortase</fullName>
    </submittedName>
</protein>
<evidence type="ECO:0000256" key="2">
    <source>
        <dbReference type="SAM" id="MobiDB-lite"/>
    </source>
</evidence>
<evidence type="ECO:0000313" key="3">
    <source>
        <dbReference type="EMBL" id="QNP61931.1"/>
    </source>
</evidence>
<name>A0A7H0HN15_9ACTN</name>
<proteinExistence type="predicted"/>
<feature type="compositionally biased region" description="Low complexity" evidence="2">
    <location>
        <begin position="39"/>
        <end position="51"/>
    </location>
</feature>
<feature type="region of interest" description="Disordered" evidence="2">
    <location>
        <begin position="33"/>
        <end position="54"/>
    </location>
</feature>
<dbReference type="Gene3D" id="2.40.260.10">
    <property type="entry name" value="Sortase"/>
    <property type="match status" value="1"/>
</dbReference>
<dbReference type="EMBL" id="CP060825">
    <property type="protein sequence ID" value="QNP61931.1"/>
    <property type="molecule type" value="Genomic_DNA"/>
</dbReference>
<dbReference type="InterPro" id="IPR042001">
    <property type="entry name" value="Sortase_F"/>
</dbReference>
<dbReference type="Proteomes" id="UP000516230">
    <property type="component" value="Chromosome"/>
</dbReference>
<accession>A0A7H0HN15</accession>
<keyword evidence="4" id="KW-1185">Reference proteome</keyword>
<dbReference type="InterPro" id="IPR005754">
    <property type="entry name" value="Sortase"/>
</dbReference>
<dbReference type="RefSeq" id="WP_187739133.1">
    <property type="nucleotide sequence ID" value="NZ_CP060825.1"/>
</dbReference>
<dbReference type="AlphaFoldDB" id="A0A7H0HN15"/>
<evidence type="ECO:0000313" key="4">
    <source>
        <dbReference type="Proteomes" id="UP000516230"/>
    </source>
</evidence>
<gene>
    <name evidence="3" type="ORF">IAG43_02665</name>
</gene>
<evidence type="ECO:0000256" key="1">
    <source>
        <dbReference type="ARBA" id="ARBA00022801"/>
    </source>
</evidence>
<dbReference type="NCBIfam" id="NF033748">
    <property type="entry name" value="class_F_sortase"/>
    <property type="match status" value="1"/>
</dbReference>
<sequence length="207" mass="21023">MSGTGRGAWFTVLCVLLFGVFLVRNGAASLPAGGPPQPVAAAAQADRPAGRTPAALPHAAPSRIVIASAGVDAPVVSVGLDADGWVAAPPPDRPRLTGWYRGAVSPGERGTAVVVGHVDTDAGPAVFYPLGALGPGTRVEVERTDGRTAVFALYAVEVFPQRGFPAEAVYADGPAPEIRLITCGGAYSARDGYQGNVVASGRLVAVR</sequence>
<dbReference type="KEGG" id="sgj:IAG43_02665"/>
<reference evidence="3 4" key="1">
    <citation type="submission" date="2020-08" db="EMBL/GenBank/DDBJ databases">
        <title>A novel species.</title>
        <authorList>
            <person name="Gao J."/>
        </authorList>
    </citation>
    <scope>NUCLEOTIDE SEQUENCE [LARGE SCALE GENOMIC DNA]</scope>
    <source>
        <strain evidence="3 4">CRPJ-33</strain>
    </source>
</reference>